<dbReference type="EMBL" id="OR232551">
    <property type="protein sequence ID" value="WNI01943.1"/>
    <property type="molecule type" value="mRNA"/>
</dbReference>
<dbReference type="GO" id="GO:0000287">
    <property type="term" value="F:magnesium ion binding"/>
    <property type="evidence" value="ECO:0007669"/>
    <property type="project" value="InterPro"/>
</dbReference>
<dbReference type="InterPro" id="IPR001906">
    <property type="entry name" value="Terpene_synth_N"/>
</dbReference>
<dbReference type="InterPro" id="IPR036965">
    <property type="entry name" value="Terpene_synth_N_sf"/>
</dbReference>
<evidence type="ECO:0000259" key="4">
    <source>
        <dbReference type="Pfam" id="PF03936"/>
    </source>
</evidence>
<proteinExistence type="evidence at transcript level"/>
<organism evidence="5">
    <name type="scientific">Psidium guajava</name>
    <name type="common">Guava</name>
    <name type="synonym">Psidium pyriferum</name>
    <dbReference type="NCBI Taxonomy" id="120290"/>
    <lineage>
        <taxon>Eukaryota</taxon>
        <taxon>Viridiplantae</taxon>
        <taxon>Streptophyta</taxon>
        <taxon>Embryophyta</taxon>
        <taxon>Tracheophyta</taxon>
        <taxon>Spermatophyta</taxon>
        <taxon>Magnoliopsida</taxon>
        <taxon>eudicotyledons</taxon>
        <taxon>Gunneridae</taxon>
        <taxon>Pentapetalae</taxon>
        <taxon>rosids</taxon>
        <taxon>malvids</taxon>
        <taxon>Myrtales</taxon>
        <taxon>Myrtaceae</taxon>
        <taxon>Myrtoideae</taxon>
        <taxon>Myrteae</taxon>
        <taxon>Pimenta group</taxon>
        <taxon>Psidium</taxon>
    </lineage>
</organism>
<evidence type="ECO:0000313" key="5">
    <source>
        <dbReference type="EMBL" id="WNI01943.1"/>
    </source>
</evidence>
<dbReference type="PANTHER" id="PTHR31225:SF241">
    <property type="entry name" value="TERPENE SYNTHASE FAMILY, METAL-BINDING DOMAIN PROTEIN"/>
    <property type="match status" value="1"/>
</dbReference>
<dbReference type="Pfam" id="PF03936">
    <property type="entry name" value="Terpene_synth_C"/>
    <property type="match status" value="1"/>
</dbReference>
<dbReference type="InterPro" id="IPR008949">
    <property type="entry name" value="Isoprenoid_synthase_dom_sf"/>
</dbReference>
<evidence type="ECO:0000256" key="2">
    <source>
        <dbReference type="ARBA" id="ARBA00022842"/>
    </source>
</evidence>
<dbReference type="InterPro" id="IPR008930">
    <property type="entry name" value="Terpenoid_cyclase/PrenylTrfase"/>
</dbReference>
<dbReference type="GO" id="GO:0016114">
    <property type="term" value="P:terpenoid biosynthetic process"/>
    <property type="evidence" value="ECO:0007669"/>
    <property type="project" value="InterPro"/>
</dbReference>
<dbReference type="AlphaFoldDB" id="A0AA96C7I8"/>
<dbReference type="SUPFAM" id="SSF48576">
    <property type="entry name" value="Terpenoid synthases"/>
    <property type="match status" value="1"/>
</dbReference>
<sequence>MKKQVFDVLQRSGSLSLDFSLRRGLTSANKALKTVGNMSFQVSAVPSSSPSKGRRDGVVERRLAEYHESVWGDYFLKYASPSNSTDGEGNFSKLLTTNTQGLLSLFEACHLSHLSDNILGDALAFTTTHLKSIDKTNVNPNLVKQPIHKGMPRLEARRYIQLYQEEPSHNEVLLSFAKLDFNLIQEQLQKELGHLTDVKRKFPFARNRLVAMYLWMLGAYFEPEYQVAREILTKGVYVISIIDDIYDVYVPWKNYNSSQSN</sequence>
<dbReference type="SUPFAM" id="SSF48239">
    <property type="entry name" value="Terpenoid cyclases/Protein prenyltransferases"/>
    <property type="match status" value="1"/>
</dbReference>
<dbReference type="Gene3D" id="1.50.10.130">
    <property type="entry name" value="Terpene synthase, N-terminal domain"/>
    <property type="match status" value="1"/>
</dbReference>
<evidence type="ECO:0000256" key="1">
    <source>
        <dbReference type="ARBA" id="ARBA00022723"/>
    </source>
</evidence>
<feature type="domain" description="Terpene synthase N-terminal" evidence="3">
    <location>
        <begin position="86"/>
        <end position="144"/>
    </location>
</feature>
<protein>
    <submittedName>
        <fullName evidence="5">Terpene synthase</fullName>
    </submittedName>
</protein>
<reference evidence="5" key="1">
    <citation type="submission" date="2023-06" db="EMBL/GenBank/DDBJ databases">
        <title>Comparative genome-wide analysis of two guava cultivars revels plasticity of sesquiterpene biosynthesis.</title>
        <authorList>
            <person name="Canal D."/>
            <person name="dos Santos P.H.D."/>
            <person name="Carpinetti-Oliveira P.A."/>
            <person name="Silva M.A."/>
            <person name="Fernandes M."/>
            <person name="Brustolini O.J.B."/>
            <person name="Ferreira A."/>
            <person name="Ferreira M.F.S."/>
        </authorList>
    </citation>
    <scope>NUCLEOTIDE SEQUENCE</scope>
    <source>
        <strain evidence="5">Pg55158</strain>
    </source>
</reference>
<dbReference type="PANTHER" id="PTHR31225">
    <property type="entry name" value="OS04G0344100 PROTEIN-RELATED"/>
    <property type="match status" value="1"/>
</dbReference>
<name>A0AA96C7I8_PSIGU</name>
<keyword evidence="1" id="KW-0479">Metal-binding</keyword>
<dbReference type="Pfam" id="PF01397">
    <property type="entry name" value="Terpene_synth"/>
    <property type="match status" value="1"/>
</dbReference>
<dbReference type="InterPro" id="IPR005630">
    <property type="entry name" value="Terpene_synthase_metal-bd"/>
</dbReference>
<dbReference type="GO" id="GO:0010333">
    <property type="term" value="F:terpene synthase activity"/>
    <property type="evidence" value="ECO:0007669"/>
    <property type="project" value="InterPro"/>
</dbReference>
<dbReference type="Gene3D" id="1.10.600.10">
    <property type="entry name" value="Farnesyl Diphosphate Synthase"/>
    <property type="match status" value="1"/>
</dbReference>
<feature type="domain" description="Terpene synthase metal-binding" evidence="4">
    <location>
        <begin position="197"/>
        <end position="250"/>
    </location>
</feature>
<evidence type="ECO:0000259" key="3">
    <source>
        <dbReference type="Pfam" id="PF01397"/>
    </source>
</evidence>
<accession>A0AA96C7I8</accession>
<dbReference type="InterPro" id="IPR050148">
    <property type="entry name" value="Terpene_synthase-like"/>
</dbReference>
<keyword evidence="2" id="KW-0460">Magnesium</keyword>